<protein>
    <recommendedName>
        <fullName evidence="1">SnoaL-like domain-containing protein</fullName>
    </recommendedName>
</protein>
<reference evidence="2 3" key="1">
    <citation type="submission" date="2015-01" db="EMBL/GenBank/DDBJ databases">
        <title>The Genome Sequence of Rhinocladiella mackenzie CBS 650.93.</title>
        <authorList>
            <consortium name="The Broad Institute Genomics Platform"/>
            <person name="Cuomo C."/>
            <person name="de Hoog S."/>
            <person name="Gorbushina A."/>
            <person name="Stielow B."/>
            <person name="Teixiera M."/>
            <person name="Abouelleil A."/>
            <person name="Chapman S.B."/>
            <person name="Priest M."/>
            <person name="Young S.K."/>
            <person name="Wortman J."/>
            <person name="Nusbaum C."/>
            <person name="Birren B."/>
        </authorList>
    </citation>
    <scope>NUCLEOTIDE SEQUENCE [LARGE SCALE GENOMIC DNA]</scope>
    <source>
        <strain evidence="2 3">CBS 650.93</strain>
    </source>
</reference>
<dbReference type="InterPro" id="IPR037401">
    <property type="entry name" value="SnoaL-like"/>
</dbReference>
<dbReference type="Proteomes" id="UP000053617">
    <property type="component" value="Unassembled WGS sequence"/>
</dbReference>
<keyword evidence="3" id="KW-1185">Reference proteome</keyword>
<feature type="domain" description="SnoaL-like" evidence="1">
    <location>
        <begin position="14"/>
        <end position="152"/>
    </location>
</feature>
<evidence type="ECO:0000313" key="3">
    <source>
        <dbReference type="Proteomes" id="UP000053617"/>
    </source>
</evidence>
<proteinExistence type="predicted"/>
<dbReference type="VEuPathDB" id="FungiDB:Z518_03499"/>
<dbReference type="OrthoDB" id="2148716at2759"/>
<gene>
    <name evidence="2" type="ORF">Z518_03499</name>
</gene>
<evidence type="ECO:0000259" key="1">
    <source>
        <dbReference type="Pfam" id="PF13577"/>
    </source>
</evidence>
<dbReference type="AlphaFoldDB" id="A0A0D2G2R5"/>
<name>A0A0D2G2R5_9EURO</name>
<dbReference type="RefSeq" id="XP_013275978.1">
    <property type="nucleotide sequence ID" value="XM_013420524.1"/>
</dbReference>
<dbReference type="GeneID" id="25291570"/>
<accession>A0A0D2G2R5</accession>
<dbReference type="HOGENOM" id="CLU_106738_1_1_1"/>
<evidence type="ECO:0000313" key="2">
    <source>
        <dbReference type="EMBL" id="KIX08842.1"/>
    </source>
</evidence>
<organism evidence="2 3">
    <name type="scientific">Rhinocladiella mackenziei CBS 650.93</name>
    <dbReference type="NCBI Taxonomy" id="1442369"/>
    <lineage>
        <taxon>Eukaryota</taxon>
        <taxon>Fungi</taxon>
        <taxon>Dikarya</taxon>
        <taxon>Ascomycota</taxon>
        <taxon>Pezizomycotina</taxon>
        <taxon>Eurotiomycetes</taxon>
        <taxon>Chaetothyriomycetidae</taxon>
        <taxon>Chaetothyriales</taxon>
        <taxon>Herpotrichiellaceae</taxon>
        <taxon>Rhinocladiella</taxon>
    </lineage>
</organism>
<dbReference type="Pfam" id="PF13577">
    <property type="entry name" value="SnoaL_4"/>
    <property type="match status" value="1"/>
</dbReference>
<dbReference type="SUPFAM" id="SSF54427">
    <property type="entry name" value="NTF2-like"/>
    <property type="match status" value="1"/>
</dbReference>
<dbReference type="InterPro" id="IPR032710">
    <property type="entry name" value="NTF2-like_dom_sf"/>
</dbReference>
<dbReference type="STRING" id="1442369.A0A0D2G2R5"/>
<dbReference type="Gene3D" id="3.10.450.50">
    <property type="match status" value="1"/>
</dbReference>
<sequence length="169" mass="18927">MATTAAQSPYTTGLSDREGVIDACLRWSYGIDKGDRSLLASSMAAEVRLDLSAYKDKGFDLQDTCATREQHLDGLLETMGRMDTLHLLSNFRVALLTQSTAEVMCNVQAHHYRLGEGVKTGDRDCFVMAHEYHAALVRDDISEGSLWRIKYLKTFPRYVNGDHRIIGLP</sequence>
<dbReference type="EMBL" id="KN847476">
    <property type="protein sequence ID" value="KIX08842.1"/>
    <property type="molecule type" value="Genomic_DNA"/>
</dbReference>